<evidence type="ECO:0000259" key="2">
    <source>
        <dbReference type="SMART" id="SM00867"/>
    </source>
</evidence>
<dbReference type="PANTHER" id="PTHR34406:SF1">
    <property type="entry name" value="PROTEIN YCEI"/>
    <property type="match status" value="1"/>
</dbReference>
<accession>A0ABQ1XQW0</accession>
<proteinExistence type="predicted"/>
<evidence type="ECO:0000256" key="1">
    <source>
        <dbReference type="SAM" id="SignalP"/>
    </source>
</evidence>
<evidence type="ECO:0000313" key="3">
    <source>
        <dbReference type="EMBL" id="GGH00719.1"/>
    </source>
</evidence>
<dbReference type="Gene3D" id="2.40.128.110">
    <property type="entry name" value="Lipid/polyisoprenoid-binding, YceI-like"/>
    <property type="match status" value="1"/>
</dbReference>
<evidence type="ECO:0000313" key="4">
    <source>
        <dbReference type="Proteomes" id="UP000648722"/>
    </source>
</evidence>
<sequence>MRLVLAAITLLLASCVSAPVTDPARLPAGAWELDGEHTSVTWQVRHLGLSWYTARFDGVRASLEFDPVRPEDAELTAIVDAASVSTGDPDFDELLRGSGWLDAADHPEIVFVSERIVVTSEVTGEVHGLLTLKGVTRPVIMETEFYGGVFNPLVRRNMLGFRGYFEIDRTQFDIGRLPGNFIGDTVRLSIEAEFIARD</sequence>
<name>A0ABQ1XQW0_9PROT</name>
<dbReference type="SMART" id="SM00867">
    <property type="entry name" value="YceI"/>
    <property type="match status" value="1"/>
</dbReference>
<protein>
    <recommendedName>
        <fullName evidence="2">Lipid/polyisoprenoid-binding YceI-like domain-containing protein</fullName>
    </recommendedName>
</protein>
<dbReference type="InterPro" id="IPR007372">
    <property type="entry name" value="Lipid/polyisoprenoid-bd_YceI"/>
</dbReference>
<feature type="domain" description="Lipid/polyisoprenoid-binding YceI-like" evidence="2">
    <location>
        <begin position="30"/>
        <end position="195"/>
    </location>
</feature>
<organism evidence="3 4">
    <name type="scientific">Glycocaulis albus</name>
    <dbReference type="NCBI Taxonomy" id="1382801"/>
    <lineage>
        <taxon>Bacteria</taxon>
        <taxon>Pseudomonadati</taxon>
        <taxon>Pseudomonadota</taxon>
        <taxon>Alphaproteobacteria</taxon>
        <taxon>Maricaulales</taxon>
        <taxon>Maricaulaceae</taxon>
        <taxon>Glycocaulis</taxon>
    </lineage>
</organism>
<feature type="chain" id="PRO_5045553605" description="Lipid/polyisoprenoid-binding YceI-like domain-containing protein" evidence="1">
    <location>
        <begin position="19"/>
        <end position="198"/>
    </location>
</feature>
<reference evidence="4" key="1">
    <citation type="journal article" date="2019" name="Int. J. Syst. Evol. Microbiol.">
        <title>The Global Catalogue of Microorganisms (GCM) 10K type strain sequencing project: providing services to taxonomists for standard genome sequencing and annotation.</title>
        <authorList>
            <consortium name="The Broad Institute Genomics Platform"/>
            <consortium name="The Broad Institute Genome Sequencing Center for Infectious Disease"/>
            <person name="Wu L."/>
            <person name="Ma J."/>
        </authorList>
    </citation>
    <scope>NUCLEOTIDE SEQUENCE [LARGE SCALE GENOMIC DNA]</scope>
    <source>
        <strain evidence="4">CGMCC 1.12766</strain>
    </source>
</reference>
<feature type="signal peptide" evidence="1">
    <location>
        <begin position="1"/>
        <end position="18"/>
    </location>
</feature>
<dbReference type="EMBL" id="BMFS01000006">
    <property type="protein sequence ID" value="GGH00719.1"/>
    <property type="molecule type" value="Genomic_DNA"/>
</dbReference>
<dbReference type="Pfam" id="PF04264">
    <property type="entry name" value="YceI"/>
    <property type="match status" value="1"/>
</dbReference>
<keyword evidence="4" id="KW-1185">Reference proteome</keyword>
<keyword evidence="1" id="KW-0732">Signal</keyword>
<dbReference type="PANTHER" id="PTHR34406">
    <property type="entry name" value="PROTEIN YCEI"/>
    <property type="match status" value="1"/>
</dbReference>
<dbReference type="RefSeq" id="WP_188452036.1">
    <property type="nucleotide sequence ID" value="NZ_BMFS01000006.1"/>
</dbReference>
<dbReference type="InterPro" id="IPR036761">
    <property type="entry name" value="TTHA0802/YceI-like_sf"/>
</dbReference>
<comment type="caution">
    <text evidence="3">The sequence shown here is derived from an EMBL/GenBank/DDBJ whole genome shotgun (WGS) entry which is preliminary data.</text>
</comment>
<dbReference type="Proteomes" id="UP000648722">
    <property type="component" value="Unassembled WGS sequence"/>
</dbReference>
<dbReference type="SUPFAM" id="SSF101874">
    <property type="entry name" value="YceI-like"/>
    <property type="match status" value="1"/>
</dbReference>
<gene>
    <name evidence="3" type="ORF">GCM10007420_15890</name>
</gene>
<dbReference type="PROSITE" id="PS51257">
    <property type="entry name" value="PROKAR_LIPOPROTEIN"/>
    <property type="match status" value="1"/>
</dbReference>